<dbReference type="OMA" id="SIWIANN"/>
<proteinExistence type="inferred from homology"/>
<dbReference type="EMBL" id="JH430359">
    <property type="status" value="NOT_ANNOTATED_CDS"/>
    <property type="molecule type" value="Genomic_DNA"/>
</dbReference>
<keyword evidence="4 7" id="KW-1133">Transmembrane helix</keyword>
<protein>
    <recommendedName>
        <fullName evidence="10">Citrate transporter-like domain-containing protein</fullName>
    </recommendedName>
</protein>
<comment type="similarity">
    <text evidence="2">Belongs to the SLC13A/DASS transporter (TC 2.A.47) family. NADC subfamily.</text>
</comment>
<dbReference type="InterPro" id="IPR001898">
    <property type="entry name" value="SLC13A/DASS"/>
</dbReference>
<comment type="subcellular location">
    <subcellularLocation>
        <location evidence="1">Membrane</location>
        <topology evidence="1">Multi-pass membrane protein</topology>
    </subcellularLocation>
</comment>
<dbReference type="GO" id="GO:0005310">
    <property type="term" value="F:dicarboxylic acid transmembrane transporter activity"/>
    <property type="evidence" value="ECO:0007669"/>
    <property type="project" value="UniProtKB-ARBA"/>
</dbReference>
<dbReference type="eggNOG" id="KOG1281">
    <property type="taxonomic scope" value="Eukaryota"/>
</dbReference>
<feature type="transmembrane region" description="Helical" evidence="7">
    <location>
        <begin position="275"/>
        <end position="296"/>
    </location>
</feature>
<evidence type="ECO:0000256" key="2">
    <source>
        <dbReference type="ARBA" id="ARBA00006772"/>
    </source>
</evidence>
<evidence type="ECO:0000256" key="1">
    <source>
        <dbReference type="ARBA" id="ARBA00004141"/>
    </source>
</evidence>
<evidence type="ECO:0000313" key="9">
    <source>
        <dbReference type="Proteomes" id="UP000014500"/>
    </source>
</evidence>
<evidence type="ECO:0000256" key="6">
    <source>
        <dbReference type="SAM" id="MobiDB-lite"/>
    </source>
</evidence>
<dbReference type="GO" id="GO:0015556">
    <property type="term" value="F:C4-dicarboxylate transmembrane transporter activity"/>
    <property type="evidence" value="ECO:0007669"/>
    <property type="project" value="UniProtKB-ARBA"/>
</dbReference>
<dbReference type="Proteomes" id="UP000014500">
    <property type="component" value="Unassembled WGS sequence"/>
</dbReference>
<reference evidence="9" key="1">
    <citation type="submission" date="2011-05" db="EMBL/GenBank/DDBJ databases">
        <authorList>
            <person name="Richards S.R."/>
            <person name="Qu J."/>
            <person name="Jiang H."/>
            <person name="Jhangiani S.N."/>
            <person name="Agravi P."/>
            <person name="Goodspeed R."/>
            <person name="Gross S."/>
            <person name="Mandapat C."/>
            <person name="Jackson L."/>
            <person name="Mathew T."/>
            <person name="Pu L."/>
            <person name="Thornton R."/>
            <person name="Saada N."/>
            <person name="Wilczek-Boney K.B."/>
            <person name="Lee S."/>
            <person name="Kovar C."/>
            <person name="Wu Y."/>
            <person name="Scherer S.E."/>
            <person name="Worley K.C."/>
            <person name="Muzny D.M."/>
            <person name="Gibbs R."/>
        </authorList>
    </citation>
    <scope>NUCLEOTIDE SEQUENCE</scope>
    <source>
        <strain evidence="9">Brora</strain>
    </source>
</reference>
<feature type="transmembrane region" description="Helical" evidence="7">
    <location>
        <begin position="316"/>
        <end position="338"/>
    </location>
</feature>
<evidence type="ECO:0000256" key="7">
    <source>
        <dbReference type="SAM" id="Phobius"/>
    </source>
</evidence>
<keyword evidence="3 7" id="KW-0812">Transmembrane</keyword>
<feature type="transmembrane region" description="Helical" evidence="7">
    <location>
        <begin position="399"/>
        <end position="429"/>
    </location>
</feature>
<evidence type="ECO:0008006" key="10">
    <source>
        <dbReference type="Google" id="ProtNLM"/>
    </source>
</evidence>
<dbReference type="PANTHER" id="PTHR10283:SF82">
    <property type="entry name" value="SOLUTE CARRIER FAMILY 13 MEMBER 2"/>
    <property type="match status" value="1"/>
</dbReference>
<feature type="transmembrane region" description="Helical" evidence="7">
    <location>
        <begin position="487"/>
        <end position="507"/>
    </location>
</feature>
<feature type="transmembrane region" description="Helical" evidence="7">
    <location>
        <begin position="41"/>
        <end position="71"/>
    </location>
</feature>
<evidence type="ECO:0000256" key="4">
    <source>
        <dbReference type="ARBA" id="ARBA00022989"/>
    </source>
</evidence>
<sequence length="531" mass="58268">MLSLLLKRTVRRWRQIVVLITPFLLLPLIFAGGTPESKCSYVVLLVTIYWVTSAVPLAVSSLLPIVLFPLFGILPSSKVGQNYMKVFLKKLSFNTLMLGFMCTTAFLSMWISNTAATSLMIPIVECILQELSASMDDDQTTTNSMIMLPNENVFPHRSGQKSETNRSDGDYTVLPSTQEPETTKTDSDYTIPEPIIRRASVVARIQDYRKCTLIAVAYASNFGGSTTTTGTGPNLVLMEFLSTYVTFLFCESTSKESRVRVKNLIRRQYKELGPMNFHQTIILVLFIILVLLWFFRRPEFIPGWSSFLPSGYIQDSVAGIGIVFLMFAVPSRLDFLCCDCKEINPPPRALPWSVVQKKLPWGILLLMGGGYALADGSKASGLSKLVGANLTGLSTLPPIAIVAILAIAASFLTEVASNAAAATILMPVLSDISESIHVHPIFLMLPATLACSFAFILPVSTPPNALISEVCGLTVTDMLKPGLVTKFVSLAILILMTNTLGVYMFNLNEFPTWAIEKVVLNLTENCVTPSN</sequence>
<evidence type="ECO:0000256" key="3">
    <source>
        <dbReference type="ARBA" id="ARBA00022692"/>
    </source>
</evidence>
<dbReference type="EnsemblMetazoa" id="SMAR001181-RA">
    <property type="protein sequence ID" value="SMAR001181-PA"/>
    <property type="gene ID" value="SMAR001181"/>
</dbReference>
<name>T1IJV4_STRMM</name>
<dbReference type="GO" id="GO:0005886">
    <property type="term" value="C:plasma membrane"/>
    <property type="evidence" value="ECO:0007669"/>
    <property type="project" value="TreeGrafter"/>
</dbReference>
<dbReference type="STRING" id="126957.T1IJV4"/>
<keyword evidence="9" id="KW-1185">Reference proteome</keyword>
<dbReference type="AlphaFoldDB" id="T1IJV4"/>
<organism evidence="8 9">
    <name type="scientific">Strigamia maritima</name>
    <name type="common">European centipede</name>
    <name type="synonym">Geophilus maritimus</name>
    <dbReference type="NCBI Taxonomy" id="126957"/>
    <lineage>
        <taxon>Eukaryota</taxon>
        <taxon>Metazoa</taxon>
        <taxon>Ecdysozoa</taxon>
        <taxon>Arthropoda</taxon>
        <taxon>Myriapoda</taxon>
        <taxon>Chilopoda</taxon>
        <taxon>Pleurostigmophora</taxon>
        <taxon>Geophilomorpha</taxon>
        <taxon>Linotaeniidae</taxon>
        <taxon>Strigamia</taxon>
    </lineage>
</organism>
<evidence type="ECO:0000256" key="5">
    <source>
        <dbReference type="ARBA" id="ARBA00023136"/>
    </source>
</evidence>
<reference evidence="8" key="2">
    <citation type="submission" date="2015-02" db="UniProtKB">
        <authorList>
            <consortium name="EnsemblMetazoa"/>
        </authorList>
    </citation>
    <scope>IDENTIFICATION</scope>
</reference>
<evidence type="ECO:0000313" key="8">
    <source>
        <dbReference type="EnsemblMetazoa" id="SMAR001181-PA"/>
    </source>
</evidence>
<keyword evidence="5 7" id="KW-0472">Membrane</keyword>
<accession>T1IJV4</accession>
<dbReference type="PANTHER" id="PTHR10283">
    <property type="entry name" value="SOLUTE CARRIER FAMILY 13 MEMBER"/>
    <property type="match status" value="1"/>
</dbReference>
<feature type="transmembrane region" description="Helical" evidence="7">
    <location>
        <begin position="91"/>
        <end position="111"/>
    </location>
</feature>
<feature type="transmembrane region" description="Helical" evidence="7">
    <location>
        <begin position="441"/>
        <end position="459"/>
    </location>
</feature>
<dbReference type="Pfam" id="PF00939">
    <property type="entry name" value="Na_sulph_symp"/>
    <property type="match status" value="2"/>
</dbReference>
<feature type="region of interest" description="Disordered" evidence="6">
    <location>
        <begin position="155"/>
        <end position="188"/>
    </location>
</feature>
<dbReference type="PhylomeDB" id="T1IJV4"/>
<dbReference type="HOGENOM" id="CLU_005170_9_1_1"/>